<dbReference type="PRINTS" id="PR00446">
    <property type="entry name" value="HYDRGNUPTAKE"/>
</dbReference>
<reference evidence="5 6" key="1">
    <citation type="submission" date="2020-08" db="EMBL/GenBank/DDBJ databases">
        <title>Bridging the membrane lipid divide: bacteria of the FCB group superphylum have the potential to synthesize archaeal ether lipids.</title>
        <authorList>
            <person name="Villanueva L."/>
            <person name="Von Meijenfeldt F.A.B."/>
            <person name="Westbye A.B."/>
            <person name="Yadav S."/>
            <person name="Hopmans E.C."/>
            <person name="Dutilh B.E."/>
            <person name="Sinninghe Damste J.S."/>
        </authorList>
    </citation>
    <scope>NUCLEOTIDE SEQUENCE [LARGE SCALE GENOMIC DNA]</scope>
    <source>
        <strain evidence="5">NIOZ-UU100</strain>
    </source>
</reference>
<comment type="caution">
    <text evidence="5">The sequence shown here is derived from an EMBL/GenBank/DDBJ whole genome shotgun (WGS) entry which is preliminary data.</text>
</comment>
<name>A0A8J6NXM8_9GAMM</name>
<dbReference type="PANTHER" id="PTHR30302">
    <property type="entry name" value="HYDROGENASE 1 MATURATION PROTEASE"/>
    <property type="match status" value="1"/>
</dbReference>
<evidence type="ECO:0000313" key="6">
    <source>
        <dbReference type="Proteomes" id="UP000654401"/>
    </source>
</evidence>
<sequence length="157" mass="16642">MMKKILVLGLGNTLLGDEGVGVRVIERLATEALAPNVELMDGGTLSFTLAGPIAEADQLIVVDAANLQKESGAVQCFVNEAMDHFIGTGKMSSVHEVSLLDLLSITALSSDLPVPRALVGVQPDFVDWSETLTPAVEAGVEQAADQVKKLLKEWSDE</sequence>
<evidence type="ECO:0000256" key="1">
    <source>
        <dbReference type="ARBA" id="ARBA00006814"/>
    </source>
</evidence>
<dbReference type="Pfam" id="PF01750">
    <property type="entry name" value="HycI"/>
    <property type="match status" value="1"/>
</dbReference>
<dbReference type="Gene3D" id="3.40.50.1450">
    <property type="entry name" value="HybD-like"/>
    <property type="match status" value="1"/>
</dbReference>
<dbReference type="GO" id="GO:0008047">
    <property type="term" value="F:enzyme activator activity"/>
    <property type="evidence" value="ECO:0007669"/>
    <property type="project" value="InterPro"/>
</dbReference>
<proteinExistence type="inferred from homology"/>
<keyword evidence="3" id="KW-0064">Aspartyl protease</keyword>
<keyword evidence="2" id="KW-0645">Protease</keyword>
<protein>
    <submittedName>
        <fullName evidence="5">HyaD/HybD family hydrogenase maturation endopeptidase</fullName>
    </submittedName>
</protein>
<dbReference type="InterPro" id="IPR023430">
    <property type="entry name" value="Pept_HybD-like_dom_sf"/>
</dbReference>
<organism evidence="5 6">
    <name type="scientific">Candidatus Thiopontia autotrophica</name>
    <dbReference type="NCBI Taxonomy" id="2841688"/>
    <lineage>
        <taxon>Bacteria</taxon>
        <taxon>Pseudomonadati</taxon>
        <taxon>Pseudomonadota</taxon>
        <taxon>Gammaproteobacteria</taxon>
        <taxon>Candidatus Thiopontia</taxon>
    </lineage>
</organism>
<dbReference type="CDD" id="cd06062">
    <property type="entry name" value="H2MP_MemB-H2up"/>
    <property type="match status" value="1"/>
</dbReference>
<evidence type="ECO:0000256" key="4">
    <source>
        <dbReference type="ARBA" id="ARBA00022801"/>
    </source>
</evidence>
<dbReference type="Proteomes" id="UP000654401">
    <property type="component" value="Unassembled WGS sequence"/>
</dbReference>
<dbReference type="GO" id="GO:0016485">
    <property type="term" value="P:protein processing"/>
    <property type="evidence" value="ECO:0007669"/>
    <property type="project" value="TreeGrafter"/>
</dbReference>
<gene>
    <name evidence="5" type="ORF">H8D24_06470</name>
</gene>
<accession>A0A8J6NXM8</accession>
<evidence type="ECO:0000313" key="5">
    <source>
        <dbReference type="EMBL" id="MBC8520031.1"/>
    </source>
</evidence>
<evidence type="ECO:0000256" key="3">
    <source>
        <dbReference type="ARBA" id="ARBA00022750"/>
    </source>
</evidence>
<dbReference type="NCBIfam" id="TIGR00072">
    <property type="entry name" value="hydrog_prot"/>
    <property type="match status" value="1"/>
</dbReference>
<dbReference type="EMBL" id="JACNFK010000033">
    <property type="protein sequence ID" value="MBC8520031.1"/>
    <property type="molecule type" value="Genomic_DNA"/>
</dbReference>
<dbReference type="GO" id="GO:0004190">
    <property type="term" value="F:aspartic-type endopeptidase activity"/>
    <property type="evidence" value="ECO:0007669"/>
    <property type="project" value="UniProtKB-KW"/>
</dbReference>
<dbReference type="AlphaFoldDB" id="A0A8J6NXM8"/>
<keyword evidence="4" id="KW-0378">Hydrolase</keyword>
<dbReference type="PANTHER" id="PTHR30302:SF1">
    <property type="entry name" value="HYDROGENASE 2 MATURATION PROTEASE"/>
    <property type="match status" value="1"/>
</dbReference>
<dbReference type="InterPro" id="IPR000671">
    <property type="entry name" value="Peptidase_A31"/>
</dbReference>
<dbReference type="SUPFAM" id="SSF53163">
    <property type="entry name" value="HybD-like"/>
    <property type="match status" value="1"/>
</dbReference>
<comment type="similarity">
    <text evidence="1">Belongs to the peptidase A31 family.</text>
</comment>
<evidence type="ECO:0000256" key="2">
    <source>
        <dbReference type="ARBA" id="ARBA00022670"/>
    </source>
</evidence>